<dbReference type="PANTHER" id="PTHR44227">
    <property type="match status" value="1"/>
</dbReference>
<keyword evidence="5" id="KW-1185">Reference proteome</keyword>
<dbReference type="OrthoDB" id="9779074at2"/>
<dbReference type="Gene3D" id="3.40.50.10070">
    <property type="entry name" value="TolB, N-terminal domain"/>
    <property type="match status" value="1"/>
</dbReference>
<dbReference type="SUPFAM" id="SSF55073">
    <property type="entry name" value="Nucleotide cyclase"/>
    <property type="match status" value="1"/>
</dbReference>
<dbReference type="GO" id="GO:0000030">
    <property type="term" value="F:mannosyltransferase activity"/>
    <property type="evidence" value="ECO:0007669"/>
    <property type="project" value="TreeGrafter"/>
</dbReference>
<sequence length="549" mass="61914">MLFIFEDNDVFGDSVNIAARLQVLAPIGGIWISEQVYKNVINNRDIATRLVGDEVLKHVKEPVRVYEVKPVREEDALVWPAQETTKAVPPKSIAVLPFVNMSNDPEQEYFSDGVAEEITNSLAHLKDLKVAGRTSSSQFKGAKVSLREVGQILGVSTVLDGSVRKQGNRLRITAQLINVEDGFHLWSEKFDRNMDDIFAIQDEIALAITEQLKVKLLEKDRDLVTKTATQNTEAYELYLKGMFNINRRGSYILTGLEYFKQAIAIDPKYALAYTGYADANFLGAFYGYFPGREVMQKVKQAVETAIILDDSRCEPYCTLAQYYVGLEWNLEKAEENYLKSIELNPRFSQTRALYGMAYLAFSKGKFDEAEKQGRLAIKLEPLSAIAHADLAWTLYASKKYKEALHVAQAGIELDPNSFLSHRLAGLSYWALKLYEEAVKTLSNLIRISNRHQHAVSCLIWVYCSMGNTKEAQALMDELEKRATTEYIAGTHLAFSAAWLGDLEKALTYLESAYQDHDPILVTVKMDPNVPDSLRNSPQFKHLIARIGVH</sequence>
<dbReference type="SMART" id="SM00028">
    <property type="entry name" value="TPR"/>
    <property type="match status" value="4"/>
</dbReference>
<evidence type="ECO:0000256" key="2">
    <source>
        <dbReference type="ARBA" id="ARBA00022803"/>
    </source>
</evidence>
<comment type="caution">
    <text evidence="4">The sequence shown here is derived from an EMBL/GenBank/DDBJ whole genome shotgun (WGS) entry which is preliminary data.</text>
</comment>
<dbReference type="GO" id="GO:0030968">
    <property type="term" value="P:endoplasmic reticulum unfolded protein response"/>
    <property type="evidence" value="ECO:0007669"/>
    <property type="project" value="TreeGrafter"/>
</dbReference>
<dbReference type="Pfam" id="PF12895">
    <property type="entry name" value="ANAPC3"/>
    <property type="match status" value="1"/>
</dbReference>
<dbReference type="InterPro" id="IPR029787">
    <property type="entry name" value="Nucleotide_cyclase"/>
</dbReference>
<reference evidence="5" key="1">
    <citation type="submission" date="2018-08" db="EMBL/GenBank/DDBJ databases">
        <authorList>
            <person name="Liu Z.-W."/>
            <person name="Du Z.-J."/>
        </authorList>
    </citation>
    <scope>NUCLEOTIDE SEQUENCE [LARGE SCALE GENOMIC DNA]</scope>
    <source>
        <strain evidence="5">H4X</strain>
    </source>
</reference>
<evidence type="ECO:0000313" key="5">
    <source>
        <dbReference type="Proteomes" id="UP000256708"/>
    </source>
</evidence>
<dbReference type="Gene3D" id="1.25.40.10">
    <property type="entry name" value="Tetratricopeptide repeat domain"/>
    <property type="match status" value="2"/>
</dbReference>
<organism evidence="4 5">
    <name type="scientific">Pontibacter diazotrophicus</name>
    <dbReference type="NCBI Taxonomy" id="1400979"/>
    <lineage>
        <taxon>Bacteria</taxon>
        <taxon>Pseudomonadati</taxon>
        <taxon>Bacteroidota</taxon>
        <taxon>Cytophagia</taxon>
        <taxon>Cytophagales</taxon>
        <taxon>Hymenobacteraceae</taxon>
        <taxon>Pontibacter</taxon>
    </lineage>
</organism>
<keyword evidence="2 3" id="KW-0802">TPR repeat</keyword>
<dbReference type="Proteomes" id="UP000256708">
    <property type="component" value="Unassembled WGS sequence"/>
</dbReference>
<dbReference type="PROSITE" id="PS50005">
    <property type="entry name" value="TPR"/>
    <property type="match status" value="1"/>
</dbReference>
<protein>
    <submittedName>
        <fullName evidence="4">Uncharacterized protein</fullName>
    </submittedName>
</protein>
<keyword evidence="1" id="KW-0677">Repeat</keyword>
<dbReference type="GO" id="GO:0035269">
    <property type="term" value="P:protein O-linked glycosylation via mannose"/>
    <property type="evidence" value="ECO:0007669"/>
    <property type="project" value="TreeGrafter"/>
</dbReference>
<evidence type="ECO:0000256" key="3">
    <source>
        <dbReference type="PROSITE-ProRule" id="PRU00339"/>
    </source>
</evidence>
<dbReference type="EMBL" id="QRGR01000031">
    <property type="protein sequence ID" value="RDV12971.1"/>
    <property type="molecule type" value="Genomic_DNA"/>
</dbReference>
<evidence type="ECO:0000313" key="4">
    <source>
        <dbReference type="EMBL" id="RDV12971.1"/>
    </source>
</evidence>
<dbReference type="AlphaFoldDB" id="A0A3D8L6E2"/>
<gene>
    <name evidence="4" type="ORF">DXT99_22150</name>
</gene>
<proteinExistence type="predicted"/>
<dbReference type="SUPFAM" id="SSF48452">
    <property type="entry name" value="TPR-like"/>
    <property type="match status" value="2"/>
</dbReference>
<dbReference type="InterPro" id="IPR019734">
    <property type="entry name" value="TPR_rpt"/>
</dbReference>
<dbReference type="InterPro" id="IPR052346">
    <property type="entry name" value="O-mannosyl-transferase_TMTC"/>
</dbReference>
<evidence type="ECO:0000256" key="1">
    <source>
        <dbReference type="ARBA" id="ARBA00022737"/>
    </source>
</evidence>
<name>A0A3D8L6E2_9BACT</name>
<feature type="repeat" description="TPR" evidence="3">
    <location>
        <begin position="350"/>
        <end position="383"/>
    </location>
</feature>
<dbReference type="RefSeq" id="WP_115567780.1">
    <property type="nucleotide sequence ID" value="NZ_QRGR01000031.1"/>
</dbReference>
<dbReference type="PANTHER" id="PTHR44227:SF3">
    <property type="entry name" value="PROTEIN O-MANNOSYL-TRANSFERASE TMTC4"/>
    <property type="match status" value="1"/>
</dbReference>
<dbReference type="InterPro" id="IPR011990">
    <property type="entry name" value="TPR-like_helical_dom_sf"/>
</dbReference>
<accession>A0A3D8L6E2</accession>
<dbReference type="Gene3D" id="3.30.70.1230">
    <property type="entry name" value="Nucleotide cyclase"/>
    <property type="match status" value="1"/>
</dbReference>